<dbReference type="EMBL" id="AM711867">
    <property type="protein sequence ID" value="CAN02169.1"/>
    <property type="molecule type" value="Genomic_DNA"/>
</dbReference>
<dbReference type="HOGENOM" id="CLU_1132026_0_0_11"/>
<feature type="compositionally biased region" description="Low complexity" evidence="1">
    <location>
        <begin position="147"/>
        <end position="161"/>
    </location>
</feature>
<reference evidence="2 3" key="1">
    <citation type="journal article" date="2008" name="J. Bacteriol.">
        <title>The genome sequence of the tomato-pathogenic actinomycete Clavibacter michiganensis subsp. michiganensis NCPPB382 reveals a large island involved in pathogenicity.</title>
        <authorList>
            <person name="Gartemann K.H."/>
            <person name="Abt B."/>
            <person name="Bekel T."/>
            <person name="Burger A."/>
            <person name="Engemann J."/>
            <person name="Flugel M."/>
            <person name="Gaigalat L."/>
            <person name="Goesmann A."/>
            <person name="Grafen I."/>
            <person name="Kalinowski J."/>
            <person name="Kaup O."/>
            <person name="Kirchner O."/>
            <person name="Krause L."/>
            <person name="Linke B."/>
            <person name="McHardy A."/>
            <person name="Meyer F."/>
            <person name="Pohle S."/>
            <person name="Ruckert C."/>
            <person name="Schneiker S."/>
            <person name="Zellermann E.M."/>
            <person name="Puhler A."/>
            <person name="Eichenlaub R."/>
            <person name="Kaiser O."/>
            <person name="Bartels D."/>
        </authorList>
    </citation>
    <scope>NUCLEOTIDE SEQUENCE [LARGE SCALE GENOMIC DNA]</scope>
    <source>
        <strain evidence="2 3">NCPPB 382</strain>
    </source>
</reference>
<protein>
    <submittedName>
        <fullName evidence="2">Uncharacterized protein</fullName>
    </submittedName>
</protein>
<dbReference type="KEGG" id="cmi:CMM_2100"/>
<keyword evidence="3" id="KW-1185">Reference proteome</keyword>
<evidence type="ECO:0000313" key="3">
    <source>
        <dbReference type="Proteomes" id="UP000001564"/>
    </source>
</evidence>
<accession>A5CSU5</accession>
<dbReference type="AlphaFoldDB" id="A5CSU5"/>
<evidence type="ECO:0000256" key="1">
    <source>
        <dbReference type="SAM" id="MobiDB-lite"/>
    </source>
</evidence>
<dbReference type="Proteomes" id="UP000001564">
    <property type="component" value="Chromosome"/>
</dbReference>
<evidence type="ECO:0000313" key="2">
    <source>
        <dbReference type="EMBL" id="CAN02169.1"/>
    </source>
</evidence>
<sequence length="243" mass="25008">MSINHSAARSLSPRRAMSALVLVAVAALGIAVSSPQDAARADTRQAVAASAASAAISARLTAAWKDGTLLDKIRSGELTEADLAPAKATGLDIAGRHITLTPPTAAEAAKGAEIAAHMQKESGGAGMLARPSAATSDSGKGSVTLDPGTSTPSSGTTGAPSITESKHWWSNHWFYINGTWFKVLVASTIGVIASTVCAFFGLSGVLCVPLAGFIAGATEFLKNTNCARYGVHIDIPYLWRTWC</sequence>
<name>A5CSU5_CLAM3</name>
<organism evidence="2 3">
    <name type="scientific">Clavibacter michiganensis subsp. michiganensis (strain NCPPB 382)</name>
    <dbReference type="NCBI Taxonomy" id="443906"/>
    <lineage>
        <taxon>Bacteria</taxon>
        <taxon>Bacillati</taxon>
        <taxon>Actinomycetota</taxon>
        <taxon>Actinomycetes</taxon>
        <taxon>Micrococcales</taxon>
        <taxon>Microbacteriaceae</taxon>
        <taxon>Clavibacter</taxon>
    </lineage>
</organism>
<feature type="region of interest" description="Disordered" evidence="1">
    <location>
        <begin position="125"/>
        <end position="161"/>
    </location>
</feature>
<proteinExistence type="predicted"/>
<gene>
    <name evidence="2" type="ordered locus">CMM_2100</name>
</gene>